<organism evidence="2 3">
    <name type="scientific">Mesorhizobium waimense</name>
    <dbReference type="NCBI Taxonomy" id="1300307"/>
    <lineage>
        <taxon>Bacteria</taxon>
        <taxon>Pseudomonadati</taxon>
        <taxon>Pseudomonadota</taxon>
        <taxon>Alphaproteobacteria</taxon>
        <taxon>Hyphomicrobiales</taxon>
        <taxon>Phyllobacteriaceae</taxon>
        <taxon>Mesorhizobium</taxon>
    </lineage>
</organism>
<dbReference type="AlphaFoldDB" id="A0A3A5JTU1"/>
<evidence type="ECO:0000313" key="3">
    <source>
        <dbReference type="Proteomes" id="UP000272706"/>
    </source>
</evidence>
<feature type="region of interest" description="Disordered" evidence="1">
    <location>
        <begin position="41"/>
        <end position="72"/>
    </location>
</feature>
<name>A0A3A5JTU1_9HYPH</name>
<dbReference type="Proteomes" id="UP000272706">
    <property type="component" value="Unassembled WGS sequence"/>
</dbReference>
<dbReference type="EMBL" id="QZWZ01000072">
    <property type="protein sequence ID" value="RJT26202.1"/>
    <property type="molecule type" value="Genomic_DNA"/>
</dbReference>
<evidence type="ECO:0000313" key="2">
    <source>
        <dbReference type="EMBL" id="RJT26202.1"/>
    </source>
</evidence>
<proteinExistence type="predicted"/>
<protein>
    <submittedName>
        <fullName evidence="2">Uncharacterized protein</fullName>
    </submittedName>
</protein>
<accession>A0A3A5JTU1</accession>
<gene>
    <name evidence="2" type="ORF">D3227_37415</name>
</gene>
<comment type="caution">
    <text evidence="2">The sequence shown here is derived from an EMBL/GenBank/DDBJ whole genome shotgun (WGS) entry which is preliminary data.</text>
</comment>
<evidence type="ECO:0000256" key="1">
    <source>
        <dbReference type="SAM" id="MobiDB-lite"/>
    </source>
</evidence>
<keyword evidence="3" id="KW-1185">Reference proteome</keyword>
<reference evidence="2 3" key="1">
    <citation type="submission" date="2018-09" db="EMBL/GenBank/DDBJ databases">
        <title>Mesorhizobium carmichaelinearum sp. nov. isolated from Carmichaelinea spp. root nodules in New Zealand.</title>
        <authorList>
            <person name="De Meyer S.E."/>
        </authorList>
    </citation>
    <scope>NUCLEOTIDE SEQUENCE [LARGE SCALE GENOMIC DNA]</scope>
    <source>
        <strain evidence="2 3">ICMP19557</strain>
    </source>
</reference>
<sequence length="159" mass="17232">MCFRGKTIEGLGHDSLVVIDDEVFPKMQMRGALEAIRKCRERGAPADQKNQSFIDGPARGERRSYTPSQNSQSLIERAVRADVALQRLKPDIAQNYAAAFGKIALADGIAAGCVSYEPSVERLSFLGRAAEHLAGSSVVLEWGSCDRTTASLDSPVNYS</sequence>